<dbReference type="InterPro" id="IPR012337">
    <property type="entry name" value="RNaseH-like_sf"/>
</dbReference>
<dbReference type="SUPFAM" id="SSF53098">
    <property type="entry name" value="Ribonuclease H-like"/>
    <property type="match status" value="1"/>
</dbReference>
<evidence type="ECO:0000313" key="1">
    <source>
        <dbReference type="EMBL" id="AKC88044.1"/>
    </source>
</evidence>
<gene>
    <name evidence="1" type="ORF">WQ53_15990</name>
</gene>
<dbReference type="RefSeq" id="WP_052633701.1">
    <property type="nucleotide sequence ID" value="NZ_CP011144.1"/>
</dbReference>
<protein>
    <submittedName>
        <fullName evidence="1">Uncharacterized protein</fullName>
    </submittedName>
</protein>
<organism evidence="1 2">
    <name type="scientific">Pseudoxanthomonas suwonensis</name>
    <dbReference type="NCBI Taxonomy" id="314722"/>
    <lineage>
        <taxon>Bacteria</taxon>
        <taxon>Pseudomonadati</taxon>
        <taxon>Pseudomonadota</taxon>
        <taxon>Gammaproteobacteria</taxon>
        <taxon>Lysobacterales</taxon>
        <taxon>Lysobacteraceae</taxon>
        <taxon>Pseudoxanthomonas</taxon>
    </lineage>
</organism>
<evidence type="ECO:0000313" key="2">
    <source>
        <dbReference type="Proteomes" id="UP000033067"/>
    </source>
</evidence>
<proteinExistence type="predicted"/>
<reference evidence="1 2" key="1">
    <citation type="journal article" date="2015" name="Genome Announc.">
        <title>Complete Genome Sequence of Pseudoxanthomonas suwonensis Strain J1, a Cellulose-Degrading Bacterium Isolated from Leaf- and Wood-Enriched Soil.</title>
        <authorList>
            <person name="Hou L."/>
            <person name="Jiang J."/>
            <person name="Xu Z."/>
            <person name="Zhou Y."/>
            <person name="Leung F.C."/>
        </authorList>
    </citation>
    <scope>NUCLEOTIDE SEQUENCE [LARGE SCALE GENOMIC DNA]</scope>
    <source>
        <strain evidence="1 2">J1</strain>
    </source>
</reference>
<keyword evidence="2" id="KW-1185">Reference proteome</keyword>
<dbReference type="PATRIC" id="fig|314722.6.peg.3463"/>
<dbReference type="GO" id="GO:0003676">
    <property type="term" value="F:nucleic acid binding"/>
    <property type="evidence" value="ECO:0007669"/>
    <property type="project" value="InterPro"/>
</dbReference>
<dbReference type="InterPro" id="IPR036397">
    <property type="entry name" value="RNaseH_sf"/>
</dbReference>
<accession>A0A0E3Z3G2</accession>
<sequence>MYFFLDTEWADTLGSELVSIALVSEDGGHRFYAERDPLPATPTDFAQHVVYPLLERGRAAMTDQAMTTGLRTFLGADPEPVVLADYPNDFSLLRYVLEGFELPDEQAAACGPIPQPVMSRMLKEGAMGMLVEDYFAAHPEAAARRHHALVDAEALRQAWLAVTGHIPPPAWARTLTLQKMQPGQR</sequence>
<dbReference type="EMBL" id="CP011144">
    <property type="protein sequence ID" value="AKC88044.1"/>
    <property type="molecule type" value="Genomic_DNA"/>
</dbReference>
<dbReference type="KEGG" id="psuw:WQ53_15990"/>
<dbReference type="AlphaFoldDB" id="A0A0E3Z3G2"/>
<dbReference type="Gene3D" id="3.30.420.10">
    <property type="entry name" value="Ribonuclease H-like superfamily/Ribonuclease H"/>
    <property type="match status" value="1"/>
</dbReference>
<dbReference type="OrthoDB" id="5954950at2"/>
<name>A0A0E3Z3G2_9GAMM</name>
<dbReference type="Proteomes" id="UP000033067">
    <property type="component" value="Chromosome"/>
</dbReference>